<dbReference type="EMBL" id="JANJYJ010000003">
    <property type="protein sequence ID" value="KAK3223798.1"/>
    <property type="molecule type" value="Genomic_DNA"/>
</dbReference>
<gene>
    <name evidence="1" type="ORF">Dsin_010823</name>
</gene>
<sequence>MASLSFSTSGFDSNLASADTETLKSLFSIRVLSIDFKGLNFADKKTGRRPPAGPVPVADPFSEGEIPEVEITFEDTSKFGEATMLKLEPSQEDNSDLYKRAKVTTWEVFRGSGNISKVLILCLF</sequence>
<organism evidence="1 2">
    <name type="scientific">Dipteronia sinensis</name>
    <dbReference type="NCBI Taxonomy" id="43782"/>
    <lineage>
        <taxon>Eukaryota</taxon>
        <taxon>Viridiplantae</taxon>
        <taxon>Streptophyta</taxon>
        <taxon>Embryophyta</taxon>
        <taxon>Tracheophyta</taxon>
        <taxon>Spermatophyta</taxon>
        <taxon>Magnoliopsida</taxon>
        <taxon>eudicotyledons</taxon>
        <taxon>Gunneridae</taxon>
        <taxon>Pentapetalae</taxon>
        <taxon>rosids</taxon>
        <taxon>malvids</taxon>
        <taxon>Sapindales</taxon>
        <taxon>Sapindaceae</taxon>
        <taxon>Hippocastanoideae</taxon>
        <taxon>Acereae</taxon>
        <taxon>Dipteronia</taxon>
    </lineage>
</organism>
<dbReference type="Proteomes" id="UP001281410">
    <property type="component" value="Unassembled WGS sequence"/>
</dbReference>
<dbReference type="AlphaFoldDB" id="A0AAE0AT86"/>
<evidence type="ECO:0000313" key="2">
    <source>
        <dbReference type="Proteomes" id="UP001281410"/>
    </source>
</evidence>
<protein>
    <submittedName>
        <fullName evidence="1">Uncharacterized protein</fullName>
    </submittedName>
</protein>
<evidence type="ECO:0000313" key="1">
    <source>
        <dbReference type="EMBL" id="KAK3223798.1"/>
    </source>
</evidence>
<comment type="caution">
    <text evidence="1">The sequence shown here is derived from an EMBL/GenBank/DDBJ whole genome shotgun (WGS) entry which is preliminary data.</text>
</comment>
<proteinExistence type="predicted"/>
<name>A0AAE0AT86_9ROSI</name>
<dbReference type="PANTHER" id="PTHR35482:SF1">
    <property type="entry name" value="CYTOCHROME C OXIDASE SUBUNIT"/>
    <property type="match status" value="1"/>
</dbReference>
<reference evidence="1" key="1">
    <citation type="journal article" date="2023" name="Plant J.">
        <title>Genome sequences and population genomics provide insights into the demographic history, inbreeding, and mutation load of two 'living fossil' tree species of Dipteronia.</title>
        <authorList>
            <person name="Feng Y."/>
            <person name="Comes H.P."/>
            <person name="Chen J."/>
            <person name="Zhu S."/>
            <person name="Lu R."/>
            <person name="Zhang X."/>
            <person name="Li P."/>
            <person name="Qiu J."/>
            <person name="Olsen K.M."/>
            <person name="Qiu Y."/>
        </authorList>
    </citation>
    <scope>NUCLEOTIDE SEQUENCE</scope>
    <source>
        <strain evidence="1">NBL</strain>
    </source>
</reference>
<keyword evidence="2" id="KW-1185">Reference proteome</keyword>
<accession>A0AAE0AT86</accession>
<dbReference type="PANTHER" id="PTHR35482">
    <property type="entry name" value="CYTOCHROME C OXIDASE SUBUNIT"/>
    <property type="match status" value="1"/>
</dbReference>